<organism evidence="1 2">
    <name type="scientific">Brassica napus</name>
    <name type="common">Rape</name>
    <dbReference type="NCBI Taxonomy" id="3708"/>
    <lineage>
        <taxon>Eukaryota</taxon>
        <taxon>Viridiplantae</taxon>
        <taxon>Streptophyta</taxon>
        <taxon>Embryophyta</taxon>
        <taxon>Tracheophyta</taxon>
        <taxon>Spermatophyta</taxon>
        <taxon>Magnoliopsida</taxon>
        <taxon>eudicotyledons</taxon>
        <taxon>Gunneridae</taxon>
        <taxon>Pentapetalae</taxon>
        <taxon>rosids</taxon>
        <taxon>malvids</taxon>
        <taxon>Brassicales</taxon>
        <taxon>Brassicaceae</taxon>
        <taxon>Brassiceae</taxon>
        <taxon>Brassica</taxon>
    </lineage>
</organism>
<protein>
    <submittedName>
        <fullName evidence="1">BnaC03g66510D protein</fullName>
    </submittedName>
</protein>
<proteinExistence type="predicted"/>
<dbReference type="AlphaFoldDB" id="A0A078GUI6"/>
<sequence>MDGTGLRFPEGVAGGKEGEQVWETEGILGNQDPETEENRVWGTEGMALDWLGNRVLEDENRVWGNEV</sequence>
<evidence type="ECO:0000313" key="1">
    <source>
        <dbReference type="EMBL" id="CDY28308.1"/>
    </source>
</evidence>
<dbReference type="Gramene" id="CDY28308">
    <property type="protein sequence ID" value="CDY28308"/>
    <property type="gene ID" value="GSBRNA2T00040063001"/>
</dbReference>
<accession>A0A078GUI6</accession>
<dbReference type="EMBL" id="LK032217">
    <property type="protein sequence ID" value="CDY28308.1"/>
    <property type="molecule type" value="Genomic_DNA"/>
</dbReference>
<evidence type="ECO:0000313" key="2">
    <source>
        <dbReference type="Proteomes" id="UP000028999"/>
    </source>
</evidence>
<dbReference type="PaxDb" id="3708-A0A078GUI6"/>
<dbReference type="Proteomes" id="UP000028999">
    <property type="component" value="Unassembled WGS sequence"/>
</dbReference>
<name>A0A078GUI6_BRANA</name>
<gene>
    <name evidence="1" type="primary">BnaC03g66510D</name>
    <name evidence="1" type="ORF">GSBRNA2T00040063001</name>
</gene>
<reference evidence="1 2" key="1">
    <citation type="journal article" date="2014" name="Science">
        <title>Plant genetics. Early allopolyploid evolution in the post-Neolithic Brassica napus oilseed genome.</title>
        <authorList>
            <person name="Chalhoub B."/>
            <person name="Denoeud F."/>
            <person name="Liu S."/>
            <person name="Parkin I.A."/>
            <person name="Tang H."/>
            <person name="Wang X."/>
            <person name="Chiquet J."/>
            <person name="Belcram H."/>
            <person name="Tong C."/>
            <person name="Samans B."/>
            <person name="Correa M."/>
            <person name="Da Silva C."/>
            <person name="Just J."/>
            <person name="Falentin C."/>
            <person name="Koh C.S."/>
            <person name="Le Clainche I."/>
            <person name="Bernard M."/>
            <person name="Bento P."/>
            <person name="Noel B."/>
            <person name="Labadie K."/>
            <person name="Alberti A."/>
            <person name="Charles M."/>
            <person name="Arnaud D."/>
            <person name="Guo H."/>
            <person name="Daviaud C."/>
            <person name="Alamery S."/>
            <person name="Jabbari K."/>
            <person name="Zhao M."/>
            <person name="Edger P.P."/>
            <person name="Chelaifa H."/>
            <person name="Tack D."/>
            <person name="Lassalle G."/>
            <person name="Mestiri I."/>
            <person name="Schnel N."/>
            <person name="Le Paslier M.C."/>
            <person name="Fan G."/>
            <person name="Renault V."/>
            <person name="Bayer P.E."/>
            <person name="Golicz A.A."/>
            <person name="Manoli S."/>
            <person name="Lee T.H."/>
            <person name="Thi V.H."/>
            <person name="Chalabi S."/>
            <person name="Hu Q."/>
            <person name="Fan C."/>
            <person name="Tollenaere R."/>
            <person name="Lu Y."/>
            <person name="Battail C."/>
            <person name="Shen J."/>
            <person name="Sidebottom C.H."/>
            <person name="Wang X."/>
            <person name="Canaguier A."/>
            <person name="Chauveau A."/>
            <person name="Berard A."/>
            <person name="Deniot G."/>
            <person name="Guan M."/>
            <person name="Liu Z."/>
            <person name="Sun F."/>
            <person name="Lim Y.P."/>
            <person name="Lyons E."/>
            <person name="Town C.D."/>
            <person name="Bancroft I."/>
            <person name="Wang X."/>
            <person name="Meng J."/>
            <person name="Ma J."/>
            <person name="Pires J.C."/>
            <person name="King G.J."/>
            <person name="Brunel D."/>
            <person name="Delourme R."/>
            <person name="Renard M."/>
            <person name="Aury J.M."/>
            <person name="Adams K.L."/>
            <person name="Batley J."/>
            <person name="Snowdon R.J."/>
            <person name="Tost J."/>
            <person name="Edwards D."/>
            <person name="Zhou Y."/>
            <person name="Hua W."/>
            <person name="Sharpe A.G."/>
            <person name="Paterson A.H."/>
            <person name="Guan C."/>
            <person name="Wincker P."/>
        </authorList>
    </citation>
    <scope>NUCLEOTIDE SEQUENCE [LARGE SCALE GENOMIC DNA]</scope>
    <source>
        <strain evidence="2">cv. Darmor-bzh</strain>
    </source>
</reference>
<keyword evidence="2" id="KW-1185">Reference proteome</keyword>